<gene>
    <name evidence="5" type="ORF">MGALJ_29650</name>
</gene>
<evidence type="ECO:0000256" key="3">
    <source>
        <dbReference type="SAM" id="MobiDB-lite"/>
    </source>
</evidence>
<evidence type="ECO:0000313" key="6">
    <source>
        <dbReference type="Proteomes" id="UP000465785"/>
    </source>
</evidence>
<feature type="compositionally biased region" description="Basic and acidic residues" evidence="3">
    <location>
        <begin position="1"/>
        <end position="10"/>
    </location>
</feature>
<feature type="region of interest" description="Disordered" evidence="3">
    <location>
        <begin position="1"/>
        <end position="84"/>
    </location>
</feature>
<feature type="compositionally biased region" description="Low complexity" evidence="3">
    <location>
        <begin position="18"/>
        <end position="43"/>
    </location>
</feature>
<dbReference type="PANTHER" id="PTHR37042">
    <property type="entry name" value="OUTER MEMBRANE PROTEIN RV1973"/>
    <property type="match status" value="1"/>
</dbReference>
<reference evidence="5 6" key="1">
    <citation type="journal article" date="2019" name="Emerg. Microbes Infect.">
        <title>Comprehensive subspecies identification of 175 nontuberculous mycobacteria species based on 7547 genomic profiles.</title>
        <authorList>
            <person name="Matsumoto Y."/>
            <person name="Kinjo T."/>
            <person name="Motooka D."/>
            <person name="Nabeya D."/>
            <person name="Jung N."/>
            <person name="Uechi K."/>
            <person name="Horii T."/>
            <person name="Iida T."/>
            <person name="Fujita J."/>
            <person name="Nakamura S."/>
        </authorList>
    </citation>
    <scope>NUCLEOTIDE SEQUENCE [LARGE SCALE GENOMIC DNA]</scope>
    <source>
        <strain evidence="5 6">JCM 6399</strain>
    </source>
</reference>
<keyword evidence="4" id="KW-1133">Transmembrane helix</keyword>
<protein>
    <recommendedName>
        <fullName evidence="7">Outer membrane protein</fullName>
    </recommendedName>
</protein>
<dbReference type="Proteomes" id="UP000465785">
    <property type="component" value="Chromosome"/>
</dbReference>
<organism evidence="5 6">
    <name type="scientific">Mycobacterium gallinarum</name>
    <dbReference type="NCBI Taxonomy" id="39689"/>
    <lineage>
        <taxon>Bacteria</taxon>
        <taxon>Bacillati</taxon>
        <taxon>Actinomycetota</taxon>
        <taxon>Actinomycetes</taxon>
        <taxon>Mycobacteriales</taxon>
        <taxon>Mycobacteriaceae</taxon>
        <taxon>Mycobacterium</taxon>
    </lineage>
</organism>
<dbReference type="KEGG" id="mgau:MGALJ_29650"/>
<feature type="compositionally biased region" description="Acidic residues" evidence="3">
    <location>
        <begin position="65"/>
        <end position="75"/>
    </location>
</feature>
<keyword evidence="6" id="KW-1185">Reference proteome</keyword>
<comment type="subcellular location">
    <subcellularLocation>
        <location evidence="1">Membrane</location>
    </subcellularLocation>
</comment>
<dbReference type="AlphaFoldDB" id="A0A9W4FFS1"/>
<keyword evidence="2 4" id="KW-0472">Membrane</keyword>
<proteinExistence type="predicted"/>
<evidence type="ECO:0008006" key="7">
    <source>
        <dbReference type="Google" id="ProtNLM"/>
    </source>
</evidence>
<dbReference type="PANTHER" id="PTHR37042:SF4">
    <property type="entry name" value="OUTER MEMBRANE PROTEIN RV1973"/>
    <property type="match status" value="1"/>
</dbReference>
<feature type="compositionally biased region" description="Acidic residues" evidence="3">
    <location>
        <begin position="44"/>
        <end position="57"/>
    </location>
</feature>
<dbReference type="GO" id="GO:0016020">
    <property type="term" value="C:membrane"/>
    <property type="evidence" value="ECO:0007669"/>
    <property type="project" value="UniProtKB-SubCell"/>
</dbReference>
<feature type="transmembrane region" description="Helical" evidence="4">
    <location>
        <begin position="92"/>
        <end position="114"/>
    </location>
</feature>
<evidence type="ECO:0000313" key="5">
    <source>
        <dbReference type="EMBL" id="BBY93296.1"/>
    </source>
</evidence>
<evidence type="ECO:0000256" key="1">
    <source>
        <dbReference type="ARBA" id="ARBA00004370"/>
    </source>
</evidence>
<evidence type="ECO:0000256" key="4">
    <source>
        <dbReference type="SAM" id="Phobius"/>
    </source>
</evidence>
<dbReference type="EMBL" id="AP022601">
    <property type="protein sequence ID" value="BBY93296.1"/>
    <property type="molecule type" value="Genomic_DNA"/>
</dbReference>
<evidence type="ECO:0000256" key="2">
    <source>
        <dbReference type="ARBA" id="ARBA00023136"/>
    </source>
</evidence>
<sequence length="256" mass="26680">MPASRGKEPVENVEQPTEDTAAAEVADTAPADTAPADAAPADAEVADAETTDAEVTDTESSATEESTESAEESAESADAPTAEKKKTNWGRVFAFGVLPAIALLLALAAGYARWELNTSEYGAVPPAASEQNPSPAFDSVNAAKDSTIKMLSYKPDTVEQQLNAARDLLTGEFKDSYTSLINDVVIPGATQKQISAVASVPAAASVSADPTHAVVLVFVNQTVVVGQELPTDTASSVRVTLDKVDGRWLISEFEPV</sequence>
<name>A0A9W4FFS1_9MYCO</name>
<keyword evidence="4" id="KW-0812">Transmembrane</keyword>
<accession>A0A9W4FFS1</accession>